<feature type="domain" description="HTH luxR-type" evidence="1">
    <location>
        <begin position="248"/>
        <end position="313"/>
    </location>
</feature>
<organism evidence="2 3">
    <name type="scientific">Kibdelosporangium aridum</name>
    <dbReference type="NCBI Taxonomy" id="2030"/>
    <lineage>
        <taxon>Bacteria</taxon>
        <taxon>Bacillati</taxon>
        <taxon>Actinomycetota</taxon>
        <taxon>Actinomycetes</taxon>
        <taxon>Pseudonocardiales</taxon>
        <taxon>Pseudonocardiaceae</taxon>
        <taxon>Kibdelosporangium</taxon>
    </lineage>
</organism>
<dbReference type="AlphaFoldDB" id="A0A1W2FN12"/>
<dbReference type="SMART" id="SM00421">
    <property type="entry name" value="HTH_LUXR"/>
    <property type="match status" value="1"/>
</dbReference>
<dbReference type="SUPFAM" id="SSF46894">
    <property type="entry name" value="C-terminal effector domain of the bipartite response regulators"/>
    <property type="match status" value="1"/>
</dbReference>
<accession>A0A1W2FN12</accession>
<protein>
    <submittedName>
        <fullName evidence="2">Regulatory protein, luxR family</fullName>
    </submittedName>
</protein>
<dbReference type="PANTHER" id="PTHR34293">
    <property type="entry name" value="HTH-TYPE TRANSCRIPTIONAL REGULATOR TRMBL2"/>
    <property type="match status" value="1"/>
</dbReference>
<dbReference type="InterPro" id="IPR051797">
    <property type="entry name" value="TrmB-like"/>
</dbReference>
<proteinExistence type="predicted"/>
<evidence type="ECO:0000259" key="1">
    <source>
        <dbReference type="PROSITE" id="PS50043"/>
    </source>
</evidence>
<dbReference type="InterPro" id="IPR000792">
    <property type="entry name" value="Tscrpt_reg_LuxR_C"/>
</dbReference>
<gene>
    <name evidence="2" type="ORF">SAMN05661093_07759</name>
</gene>
<dbReference type="InterPro" id="IPR016032">
    <property type="entry name" value="Sig_transdc_resp-reg_C-effctor"/>
</dbReference>
<dbReference type="RefSeq" id="WP_160096985.1">
    <property type="nucleotide sequence ID" value="NZ_FWXV01000008.1"/>
</dbReference>
<dbReference type="Gene3D" id="1.10.10.10">
    <property type="entry name" value="Winged helix-like DNA-binding domain superfamily/Winged helix DNA-binding domain"/>
    <property type="match status" value="1"/>
</dbReference>
<dbReference type="EMBL" id="FWXV01000008">
    <property type="protein sequence ID" value="SMD22978.1"/>
    <property type="molecule type" value="Genomic_DNA"/>
</dbReference>
<sequence>MLKARDVDGLTMQIYRYIVRNSGCGSEDVERALGVPSLIVEDRLDRLQLAGLLAVGMSGDIRILPTGPDVMFERLRAGVEFEYAQRKQELTELHDRFSRLFGESLAAADDAHPVPMDVLSTTEAGYVHILNLARSARREVLHMWTGLHGSLGSWQEIVDVHASVMRRGVDVRMICPSHIAAAVRPITTMPIRAVAAPPLEMHIFDRRVSIIDDDRAVFFIVRGQVLVHVMHAFFENWWAMSQNVEGFSEQEPNLPSNEDRTLLHLLGAGVKDEKIARRMGLSVRTVRRKIASLMDSLEATSRFEAGVVAARRGWV</sequence>
<name>A0A1W2FN12_KIBAR</name>
<evidence type="ECO:0000313" key="2">
    <source>
        <dbReference type="EMBL" id="SMD22978.1"/>
    </source>
</evidence>
<dbReference type="InterPro" id="IPR036388">
    <property type="entry name" value="WH-like_DNA-bd_sf"/>
</dbReference>
<dbReference type="Pfam" id="PF00196">
    <property type="entry name" value="GerE"/>
    <property type="match status" value="1"/>
</dbReference>
<dbReference type="GO" id="GO:0003677">
    <property type="term" value="F:DNA binding"/>
    <property type="evidence" value="ECO:0007669"/>
    <property type="project" value="InterPro"/>
</dbReference>
<dbReference type="OrthoDB" id="4307453at2"/>
<evidence type="ECO:0000313" key="3">
    <source>
        <dbReference type="Proteomes" id="UP000192674"/>
    </source>
</evidence>
<dbReference type="Proteomes" id="UP000192674">
    <property type="component" value="Unassembled WGS sequence"/>
</dbReference>
<dbReference type="PROSITE" id="PS50043">
    <property type="entry name" value="HTH_LUXR_2"/>
    <property type="match status" value="1"/>
</dbReference>
<reference evidence="2 3" key="1">
    <citation type="submission" date="2017-04" db="EMBL/GenBank/DDBJ databases">
        <authorList>
            <person name="Afonso C.L."/>
            <person name="Miller P.J."/>
            <person name="Scott M.A."/>
            <person name="Spackman E."/>
            <person name="Goraichik I."/>
            <person name="Dimitrov K.M."/>
            <person name="Suarez D.L."/>
            <person name="Swayne D.E."/>
        </authorList>
    </citation>
    <scope>NUCLEOTIDE SEQUENCE [LARGE SCALE GENOMIC DNA]</scope>
    <source>
        <strain evidence="2 3">DSM 43828</strain>
    </source>
</reference>
<dbReference type="GO" id="GO:0006355">
    <property type="term" value="P:regulation of DNA-templated transcription"/>
    <property type="evidence" value="ECO:0007669"/>
    <property type="project" value="InterPro"/>
</dbReference>
<dbReference type="PANTHER" id="PTHR34293:SF1">
    <property type="entry name" value="HTH-TYPE TRANSCRIPTIONAL REGULATOR TRMBL2"/>
    <property type="match status" value="1"/>
</dbReference>
<keyword evidence="3" id="KW-1185">Reference proteome</keyword>